<reference evidence="2" key="2">
    <citation type="submission" date="2015-03" db="EMBL/GenBank/DDBJ databases">
        <title>Genome sequence of Pseudoalteromonas citrea.</title>
        <authorList>
            <person name="Xie B.-B."/>
            <person name="Rong J.-C."/>
            <person name="Qin Q.-L."/>
            <person name="Zhang Y.-Z."/>
        </authorList>
    </citation>
    <scope>NUCLEOTIDE SEQUENCE</scope>
    <source>
        <strain evidence="2">DSM 8771</strain>
    </source>
</reference>
<protein>
    <submittedName>
        <fullName evidence="2">Uncharacterized protein</fullName>
    </submittedName>
</protein>
<dbReference type="PROSITE" id="PS51257">
    <property type="entry name" value="PROKAR_LIPOPROTEIN"/>
    <property type="match status" value="1"/>
</dbReference>
<evidence type="ECO:0000313" key="3">
    <source>
        <dbReference type="Proteomes" id="UP000016487"/>
    </source>
</evidence>
<dbReference type="Proteomes" id="UP000016487">
    <property type="component" value="Unassembled WGS sequence"/>
</dbReference>
<proteinExistence type="predicted"/>
<feature type="chain" id="PRO_5041900587" evidence="1">
    <location>
        <begin position="28"/>
        <end position="52"/>
    </location>
</feature>
<organism evidence="2 3">
    <name type="scientific">Pseudoalteromonas citrea</name>
    <dbReference type="NCBI Taxonomy" id="43655"/>
    <lineage>
        <taxon>Bacteria</taxon>
        <taxon>Pseudomonadati</taxon>
        <taxon>Pseudomonadota</taxon>
        <taxon>Gammaproteobacteria</taxon>
        <taxon>Alteromonadales</taxon>
        <taxon>Pseudoalteromonadaceae</taxon>
        <taxon>Pseudoalteromonas</taxon>
    </lineage>
</organism>
<reference evidence="2" key="1">
    <citation type="journal article" date="2012" name="J. Bacteriol.">
        <title>Genome sequences of type strains of seven species of the marine bacterium Pseudoalteromonas.</title>
        <authorList>
            <person name="Xie B.B."/>
            <person name="Shu Y.L."/>
            <person name="Qin Q.L."/>
            <person name="Rong J.C."/>
            <person name="Zhang X.Y."/>
            <person name="Chen X.L."/>
            <person name="Shi M."/>
            <person name="He H.L."/>
            <person name="Zhou B.C."/>
            <person name="Zhang Y.Z."/>
        </authorList>
    </citation>
    <scope>NUCLEOTIDE SEQUENCE</scope>
    <source>
        <strain evidence="2">DSM 8771</strain>
    </source>
</reference>
<gene>
    <name evidence="2" type="ORF">PCIT_a1891</name>
</gene>
<keyword evidence="1" id="KW-0732">Signal</keyword>
<sequence>MISRRQFTKNTVTLAFMGLGSSLLGCASTPVGKSNAMKINGVRVVDLGFTCV</sequence>
<evidence type="ECO:0000313" key="2">
    <source>
        <dbReference type="EMBL" id="KAF7771924.1"/>
    </source>
</evidence>
<dbReference type="AlphaFoldDB" id="A0AAD4FS46"/>
<evidence type="ECO:0000256" key="1">
    <source>
        <dbReference type="SAM" id="SignalP"/>
    </source>
</evidence>
<name>A0AAD4FS46_9GAMM</name>
<dbReference type="EMBL" id="AHBZ03000015">
    <property type="protein sequence ID" value="KAF7771924.1"/>
    <property type="molecule type" value="Genomic_DNA"/>
</dbReference>
<feature type="signal peptide" evidence="1">
    <location>
        <begin position="1"/>
        <end position="27"/>
    </location>
</feature>
<comment type="caution">
    <text evidence="2">The sequence shown here is derived from an EMBL/GenBank/DDBJ whole genome shotgun (WGS) entry which is preliminary data.</text>
</comment>
<accession>A0AAD4FS46</accession>